<keyword evidence="2" id="KW-0472">Membrane</keyword>
<dbReference type="RefSeq" id="WP_380973811.1">
    <property type="nucleotide sequence ID" value="NZ_JBHTEF010000001.1"/>
</dbReference>
<dbReference type="InterPro" id="IPR007060">
    <property type="entry name" value="FtsL/DivIC"/>
</dbReference>
<dbReference type="EMBL" id="JBHTEF010000001">
    <property type="protein sequence ID" value="MFC7581021.1"/>
    <property type="molecule type" value="Genomic_DNA"/>
</dbReference>
<evidence type="ECO:0000256" key="2">
    <source>
        <dbReference type="SAM" id="Phobius"/>
    </source>
</evidence>
<organism evidence="3 4">
    <name type="scientific">Schaalia naturae</name>
    <dbReference type="NCBI Taxonomy" id="635203"/>
    <lineage>
        <taxon>Bacteria</taxon>
        <taxon>Bacillati</taxon>
        <taxon>Actinomycetota</taxon>
        <taxon>Actinomycetes</taxon>
        <taxon>Actinomycetales</taxon>
        <taxon>Actinomycetaceae</taxon>
        <taxon>Schaalia</taxon>
    </lineage>
</organism>
<protein>
    <submittedName>
        <fullName evidence="3">Septum formation initiator family protein</fullName>
    </submittedName>
</protein>
<keyword evidence="4" id="KW-1185">Reference proteome</keyword>
<dbReference type="Pfam" id="PF04977">
    <property type="entry name" value="DivIC"/>
    <property type="match status" value="1"/>
</dbReference>
<evidence type="ECO:0000313" key="4">
    <source>
        <dbReference type="Proteomes" id="UP001596527"/>
    </source>
</evidence>
<reference evidence="4" key="1">
    <citation type="journal article" date="2019" name="Int. J. Syst. Evol. Microbiol.">
        <title>The Global Catalogue of Microorganisms (GCM) 10K type strain sequencing project: providing services to taxonomists for standard genome sequencing and annotation.</title>
        <authorList>
            <consortium name="The Broad Institute Genomics Platform"/>
            <consortium name="The Broad Institute Genome Sequencing Center for Infectious Disease"/>
            <person name="Wu L."/>
            <person name="Ma J."/>
        </authorList>
    </citation>
    <scope>NUCLEOTIDE SEQUENCE [LARGE SCALE GENOMIC DNA]</scope>
    <source>
        <strain evidence="4">CCUG 56698</strain>
    </source>
</reference>
<feature type="region of interest" description="Disordered" evidence="1">
    <location>
        <begin position="1"/>
        <end position="51"/>
    </location>
</feature>
<accession>A0ABW2SND8</accession>
<dbReference type="Proteomes" id="UP001596527">
    <property type="component" value="Unassembled WGS sequence"/>
</dbReference>
<keyword evidence="2" id="KW-0812">Transmembrane</keyword>
<keyword evidence="2" id="KW-1133">Transmembrane helix</keyword>
<evidence type="ECO:0000313" key="3">
    <source>
        <dbReference type="EMBL" id="MFC7581021.1"/>
    </source>
</evidence>
<proteinExistence type="predicted"/>
<sequence length="182" mass="19578">MVESASPQRPHAPRRPARPTASDVPAAGRAGRSPRRSAPGGGARPGAARPARSLSFGGLTISVRMLEVAVMAALLAVMLVPSIYQWWQQEQDYRDITARVAAAQARNEDMRQQLELWKDPDYIDSQARARLGYVKPGETQYAVTDPGEDHQAPAVSAAASGPDRPWVQLLVASLTEADSPGE</sequence>
<gene>
    <name evidence="3" type="ORF">ACFQWG_07405</name>
</gene>
<feature type="transmembrane region" description="Helical" evidence="2">
    <location>
        <begin position="68"/>
        <end position="87"/>
    </location>
</feature>
<name>A0ABW2SND8_9ACTO</name>
<evidence type="ECO:0000256" key="1">
    <source>
        <dbReference type="SAM" id="MobiDB-lite"/>
    </source>
</evidence>
<comment type="caution">
    <text evidence="3">The sequence shown here is derived from an EMBL/GenBank/DDBJ whole genome shotgun (WGS) entry which is preliminary data.</text>
</comment>
<feature type="compositionally biased region" description="Low complexity" evidence="1">
    <location>
        <begin position="18"/>
        <end position="31"/>
    </location>
</feature>